<dbReference type="GO" id="GO:0008233">
    <property type="term" value="F:peptidase activity"/>
    <property type="evidence" value="ECO:0007669"/>
    <property type="project" value="UniProtKB-KW"/>
</dbReference>
<evidence type="ECO:0008006" key="9">
    <source>
        <dbReference type="Google" id="ProtNLM"/>
    </source>
</evidence>
<feature type="compositionally biased region" description="Pro residues" evidence="5">
    <location>
        <begin position="1012"/>
        <end position="1026"/>
    </location>
</feature>
<feature type="compositionally biased region" description="Pro residues" evidence="5">
    <location>
        <begin position="1036"/>
        <end position="1056"/>
    </location>
</feature>
<feature type="coiled-coil region" evidence="4">
    <location>
        <begin position="1290"/>
        <end position="1317"/>
    </location>
</feature>
<feature type="compositionally biased region" description="Basic and acidic residues" evidence="5">
    <location>
        <begin position="406"/>
        <end position="417"/>
    </location>
</feature>
<dbReference type="PANTHER" id="PTHR42648:SF21">
    <property type="entry name" value="CYSTEINE-RICH RLK (RECEPTOR-LIKE PROTEIN KINASE) 8"/>
    <property type="match status" value="1"/>
</dbReference>
<reference evidence="8" key="1">
    <citation type="journal article" date="2019" name="Sci. Rep.">
        <title>Draft genome of Tanacetum cinerariifolium, the natural source of mosquito coil.</title>
        <authorList>
            <person name="Yamashiro T."/>
            <person name="Shiraishi A."/>
            <person name="Satake H."/>
            <person name="Nakayama K."/>
        </authorList>
    </citation>
    <scope>NUCLEOTIDE SEQUENCE</scope>
</reference>
<feature type="coiled-coil region" evidence="4">
    <location>
        <begin position="1069"/>
        <end position="1110"/>
    </location>
</feature>
<evidence type="ECO:0000259" key="6">
    <source>
        <dbReference type="Pfam" id="PF07727"/>
    </source>
</evidence>
<dbReference type="Pfam" id="PF14223">
    <property type="entry name" value="Retrotran_gag_2"/>
    <property type="match status" value="1"/>
</dbReference>
<dbReference type="Pfam" id="PF07727">
    <property type="entry name" value="RVT_2"/>
    <property type="match status" value="2"/>
</dbReference>
<evidence type="ECO:0000259" key="7">
    <source>
        <dbReference type="Pfam" id="PF22936"/>
    </source>
</evidence>
<evidence type="ECO:0000256" key="4">
    <source>
        <dbReference type="SAM" id="Coils"/>
    </source>
</evidence>
<evidence type="ECO:0000256" key="5">
    <source>
        <dbReference type="SAM" id="MobiDB-lite"/>
    </source>
</evidence>
<keyword evidence="1" id="KW-0645">Protease</keyword>
<name>A0A6L2M971_TANCI</name>
<dbReference type="GO" id="GO:0046872">
    <property type="term" value="F:metal ion binding"/>
    <property type="evidence" value="ECO:0007669"/>
    <property type="project" value="UniProtKB-KW"/>
</dbReference>
<dbReference type="PANTHER" id="PTHR42648">
    <property type="entry name" value="TRANSPOSASE, PUTATIVE-RELATED"/>
    <property type="match status" value="1"/>
</dbReference>
<dbReference type="GO" id="GO:0006508">
    <property type="term" value="P:proteolysis"/>
    <property type="evidence" value="ECO:0007669"/>
    <property type="project" value="UniProtKB-KW"/>
</dbReference>
<feature type="coiled-coil region" evidence="4">
    <location>
        <begin position="23"/>
        <end position="50"/>
    </location>
</feature>
<feature type="region of interest" description="Disordered" evidence="5">
    <location>
        <begin position="406"/>
        <end position="450"/>
    </location>
</feature>
<protein>
    <recommendedName>
        <fullName evidence="9">Reverse transcriptase Ty1/copia-type domain-containing protein</fullName>
    </recommendedName>
</protein>
<accession>A0A6L2M971</accession>
<evidence type="ECO:0000256" key="2">
    <source>
        <dbReference type="ARBA" id="ARBA00022723"/>
    </source>
</evidence>
<feature type="region of interest" description="Disordered" evidence="5">
    <location>
        <begin position="1566"/>
        <end position="1587"/>
    </location>
</feature>
<dbReference type="InterPro" id="IPR013103">
    <property type="entry name" value="RVT_2"/>
</dbReference>
<evidence type="ECO:0000256" key="1">
    <source>
        <dbReference type="ARBA" id="ARBA00022670"/>
    </source>
</evidence>
<gene>
    <name evidence="8" type="ORF">Tci_041967</name>
</gene>
<feature type="compositionally biased region" description="Basic and acidic residues" evidence="5">
    <location>
        <begin position="432"/>
        <end position="442"/>
    </location>
</feature>
<proteinExistence type="predicted"/>
<evidence type="ECO:0000313" key="8">
    <source>
        <dbReference type="EMBL" id="GEU69989.1"/>
    </source>
</evidence>
<keyword evidence="3" id="KW-0378">Hydrolase</keyword>
<feature type="domain" description="Reverse transcriptase Ty1/copia-type" evidence="6">
    <location>
        <begin position="853"/>
        <end position="938"/>
    </location>
</feature>
<feature type="domain" description="Retrovirus-related Pol polyprotein from transposon TNT 1-94-like beta-barrel" evidence="7">
    <location>
        <begin position="1608"/>
        <end position="1652"/>
    </location>
</feature>
<dbReference type="Pfam" id="PF22936">
    <property type="entry name" value="Pol_BBD"/>
    <property type="match status" value="1"/>
</dbReference>
<organism evidence="8">
    <name type="scientific">Tanacetum cinerariifolium</name>
    <name type="common">Dalmatian daisy</name>
    <name type="synonym">Chrysanthemum cinerariifolium</name>
    <dbReference type="NCBI Taxonomy" id="118510"/>
    <lineage>
        <taxon>Eukaryota</taxon>
        <taxon>Viridiplantae</taxon>
        <taxon>Streptophyta</taxon>
        <taxon>Embryophyta</taxon>
        <taxon>Tracheophyta</taxon>
        <taxon>Spermatophyta</taxon>
        <taxon>Magnoliopsida</taxon>
        <taxon>eudicotyledons</taxon>
        <taxon>Gunneridae</taxon>
        <taxon>Pentapetalae</taxon>
        <taxon>asterids</taxon>
        <taxon>campanulids</taxon>
        <taxon>Asterales</taxon>
        <taxon>Asteraceae</taxon>
        <taxon>Asteroideae</taxon>
        <taxon>Anthemideae</taxon>
        <taxon>Anthemidinae</taxon>
        <taxon>Tanacetum</taxon>
    </lineage>
</organism>
<dbReference type="InterPro" id="IPR054722">
    <property type="entry name" value="PolX-like_BBD"/>
</dbReference>
<dbReference type="InterPro" id="IPR039537">
    <property type="entry name" value="Retrotran_Ty1/copia-like"/>
</dbReference>
<sequence length="1804" mass="204459">MLSWHSPPQVLPVFDNELRDDALVVLRQKFEKAEQERDDLKLKLEKFQTSSKNLSQLLASQTNDKTRLGYNNQVFTNSMFDCDEMFSSETDESLPASLIYDRPFIKPVENSIPTANPKTDIPKSQANGNSRNRQACFVCKSLTHLIKECDYYEKKMAQTPARNHAQKGKHQHYAIMLLLNPQRHVVPTIVLPKSKLVPLTAARPVTTAVPQPHVTRPRLAKTVVTKSHSPPRRNINCRLSPKPSNFPPKVTTIKVPQVNVVKGVQGKWEWKPKCTILDHEHALKDKGVIDSGCSRHVTGNMSYLSNFEEINVDMLPLVEIQRVAEAVNTACYVQNRVLVTKPYNKTLYELLLGRTPSIGFMKPFDCPVTILNTLEPLGKFDGKADEGFLVGYSNTNDDAAFEVKEPEFKGKKPESEVHVSLSSSAKTKKHDAKTTKEAKGKSPVDTSVPAVGQISTNSTNTFSAAGPSNTDVSLTLEKSSYVDTSQYPDDPNMPELEDITYSDNEEDVGAEADFTNLETTITIRPIPTTRVHKDHPVTQIIGNLSSATQIRSMTRVAKDQGRLSQTNNKDFHTCMFACFLSQEEPKREEGINYEEVFTLVARIEAIRLFLAYASFMGFMVYQMDVKSAFLYGTIEEEVYVSQPLKVVKALYGLHQAPRAWDETLANYLLENGFQRGKIDQTLFIKRQKDGKSASTPINTEKPLFKDPDGEDVDVHTYRLMIGSLMYLTSSRPDIMVVGPYNASVSPTHRKSSYVDSSQLLDDLNMPELEDITYFDDEDDVGAEDDFTNLETSTQSMTRVVKDEGGLSQINNDDFHTCMFACFLSQEEPKRVHQALKDPSWIEAMQEELLQFKMQKEGIDYKEVFAPVARIEAIRLFLAYASFMGFIVYQTDVMSAFLYGTIEEEVYVCQPLGFEDPDYPDKVYKVVKVLYGLHQAPRACLVRNVDSSTKFYMYPRFLQLMIRAQVGNLSSHTTKYSSHALIQKQADDVADEGAAGVNVDVVPAAAAADEPSIPSPTPTTQPPPPSQEIPSTSQVIPTPPPSPIAKPSLPPQQPQPSQPTHDVEHSMDLLHSLLETCTTLTRKVEALEQDNVAQALEIIKLKQRVKKLEKKNRLKVYGLRRLKKGEIITNMDADKDVTLKDVAAVAKEVDVEKDAEIKENADVQGKQEESQAKIYKIDLEYADKVLSMQDDKLKPVKLKEVVEVIEQDEAYARELKAKLNKNINWDDVIEQVQRKEKEDNVVLRYQALKRKLQTEAQARKNMMIYLRNMAGFKMDYFKGMSYDDIQDNGTLKRTSKSLEEKATKKQKLDEEVEELKKHLQIVPNNDDDVYTKATPLALKKRFGAGCSSSSIEESKKCSWFSKSQKLETIRVMWSLHHNLYNHSEDLDGREKISIDKVHSGSNAQQCNIQVKDNKIDLLVQQYEQFVISEDESIDSAFARFNTIITSLKALDEGYSSKNYERKFVRALHPKWRVKVTAIEVSKDLTSLSLGELIENLKVYEVIIKKDFKIVKAKVKRKYIALKTKKEFIDEECSTFGSEDEEYAMAVRDFKKFFKRRGRFVRQPQNDNKTFQRSCDDKNGTWSDSGEEDDEKVKDETCLVAHASSELDEWVKDNGCSKHMTSNRKLFSTYKAYNGGNVIFGSNLHGNIIGKGQIWDNNCRVTFSEHDSEITKDDKVICIGKQAHASHKTKNVVSMYRCLELLHMDLYGPSAIRSYGGNRYTLVIVDDYSIKAYIVFNKHTKKVKESLNMTFDETPPPSKTSPLVDDDLAEEEAIKVDKKKNLENDIMDETLEIDEIVNVMESKTIH</sequence>
<feature type="domain" description="Reverse transcriptase Ty1/copia-type" evidence="6">
    <location>
        <begin position="589"/>
        <end position="690"/>
    </location>
</feature>
<evidence type="ECO:0000256" key="3">
    <source>
        <dbReference type="ARBA" id="ARBA00022801"/>
    </source>
</evidence>
<keyword evidence="2" id="KW-0479">Metal-binding</keyword>
<dbReference type="EMBL" id="BKCJ010006036">
    <property type="protein sequence ID" value="GEU69989.1"/>
    <property type="molecule type" value="Genomic_DNA"/>
</dbReference>
<feature type="region of interest" description="Disordered" evidence="5">
    <location>
        <begin position="1007"/>
        <end position="1063"/>
    </location>
</feature>
<keyword evidence="4" id="KW-0175">Coiled coil</keyword>
<comment type="caution">
    <text evidence="8">The sequence shown here is derived from an EMBL/GenBank/DDBJ whole genome shotgun (WGS) entry which is preliminary data.</text>
</comment>